<organism evidence="1">
    <name type="scientific">Arundo donax</name>
    <name type="common">Giant reed</name>
    <name type="synonym">Donax arundinaceus</name>
    <dbReference type="NCBI Taxonomy" id="35708"/>
    <lineage>
        <taxon>Eukaryota</taxon>
        <taxon>Viridiplantae</taxon>
        <taxon>Streptophyta</taxon>
        <taxon>Embryophyta</taxon>
        <taxon>Tracheophyta</taxon>
        <taxon>Spermatophyta</taxon>
        <taxon>Magnoliopsida</taxon>
        <taxon>Liliopsida</taxon>
        <taxon>Poales</taxon>
        <taxon>Poaceae</taxon>
        <taxon>PACMAD clade</taxon>
        <taxon>Arundinoideae</taxon>
        <taxon>Arundineae</taxon>
        <taxon>Arundo</taxon>
    </lineage>
</organism>
<reference evidence="1" key="1">
    <citation type="submission" date="2014-09" db="EMBL/GenBank/DDBJ databases">
        <authorList>
            <person name="Magalhaes I.L.F."/>
            <person name="Oliveira U."/>
            <person name="Santos F.R."/>
            <person name="Vidigal T.H.D.A."/>
            <person name="Brescovit A.D."/>
            <person name="Santos A.J."/>
        </authorList>
    </citation>
    <scope>NUCLEOTIDE SEQUENCE</scope>
    <source>
        <tissue evidence="1">Shoot tissue taken approximately 20 cm above the soil surface</tissue>
    </source>
</reference>
<proteinExistence type="predicted"/>
<dbReference type="EMBL" id="GBRH01227633">
    <property type="protein sequence ID" value="JAD70262.1"/>
    <property type="molecule type" value="Transcribed_RNA"/>
</dbReference>
<accession>A0A0A9CFH0</accession>
<evidence type="ECO:0000313" key="1">
    <source>
        <dbReference type="EMBL" id="JAD70262.1"/>
    </source>
</evidence>
<reference evidence="1" key="2">
    <citation type="journal article" date="2015" name="Data Brief">
        <title>Shoot transcriptome of the giant reed, Arundo donax.</title>
        <authorList>
            <person name="Barrero R.A."/>
            <person name="Guerrero F.D."/>
            <person name="Moolhuijzen P."/>
            <person name="Goolsby J.A."/>
            <person name="Tidwell J."/>
            <person name="Bellgard S.E."/>
            <person name="Bellgard M.I."/>
        </authorList>
    </citation>
    <scope>NUCLEOTIDE SEQUENCE</scope>
    <source>
        <tissue evidence="1">Shoot tissue taken approximately 20 cm above the soil surface</tissue>
    </source>
</reference>
<dbReference type="AlphaFoldDB" id="A0A0A9CFH0"/>
<protein>
    <submittedName>
        <fullName evidence="1">Uncharacterized protein</fullName>
    </submittedName>
</protein>
<sequence length="26" mass="3062">MKSATLAKDFCSCWKIRLFLSFQISH</sequence>
<name>A0A0A9CFH0_ARUDO</name>